<dbReference type="Proteomes" id="UP001178461">
    <property type="component" value="Chromosome 2"/>
</dbReference>
<dbReference type="EMBL" id="OX395127">
    <property type="protein sequence ID" value="CAI5765580.1"/>
    <property type="molecule type" value="Genomic_DNA"/>
</dbReference>
<accession>A0AA35NXX2</accession>
<protein>
    <submittedName>
        <fullName evidence="1">Uncharacterized protein</fullName>
    </submittedName>
</protein>
<proteinExistence type="predicted"/>
<sequence>MLLIGRESCYWINLCVGTSLADSRVSCLLSSLEYLRTLDCPFLVGDSAEIQGDTCLTMEVMVTDSARPKVAKDIFFWYSAFPCKAGQQPMQKTEPVGGGTLYF</sequence>
<reference evidence="1" key="1">
    <citation type="submission" date="2022-12" db="EMBL/GenBank/DDBJ databases">
        <authorList>
            <person name="Alioto T."/>
            <person name="Alioto T."/>
            <person name="Gomez Garrido J."/>
        </authorList>
    </citation>
    <scope>NUCLEOTIDE SEQUENCE</scope>
</reference>
<keyword evidence="2" id="KW-1185">Reference proteome</keyword>
<gene>
    <name evidence="1" type="ORF">PODLI_1B008051</name>
</gene>
<organism evidence="1 2">
    <name type="scientific">Podarcis lilfordi</name>
    <name type="common">Lilford's wall lizard</name>
    <dbReference type="NCBI Taxonomy" id="74358"/>
    <lineage>
        <taxon>Eukaryota</taxon>
        <taxon>Metazoa</taxon>
        <taxon>Chordata</taxon>
        <taxon>Craniata</taxon>
        <taxon>Vertebrata</taxon>
        <taxon>Euteleostomi</taxon>
        <taxon>Lepidosauria</taxon>
        <taxon>Squamata</taxon>
        <taxon>Bifurcata</taxon>
        <taxon>Unidentata</taxon>
        <taxon>Episquamata</taxon>
        <taxon>Laterata</taxon>
        <taxon>Lacertibaenia</taxon>
        <taxon>Lacertidae</taxon>
        <taxon>Podarcis</taxon>
    </lineage>
</organism>
<name>A0AA35NXX2_9SAUR</name>
<evidence type="ECO:0000313" key="1">
    <source>
        <dbReference type="EMBL" id="CAI5765580.1"/>
    </source>
</evidence>
<evidence type="ECO:0000313" key="2">
    <source>
        <dbReference type="Proteomes" id="UP001178461"/>
    </source>
</evidence>
<dbReference type="AlphaFoldDB" id="A0AA35NXX2"/>